<evidence type="ECO:0000313" key="2">
    <source>
        <dbReference type="EMBL" id="GGS01035.1"/>
    </source>
</evidence>
<evidence type="ECO:0000256" key="1">
    <source>
        <dbReference type="SAM" id="MobiDB-lite"/>
    </source>
</evidence>
<protein>
    <submittedName>
        <fullName evidence="2">Uncharacterized protein</fullName>
    </submittedName>
</protein>
<gene>
    <name evidence="2" type="ORF">GCM10010269_45010</name>
</gene>
<feature type="region of interest" description="Disordered" evidence="1">
    <location>
        <begin position="123"/>
        <end position="143"/>
    </location>
</feature>
<organism evidence="2 3">
    <name type="scientific">Streptomyces humidus</name>
    <dbReference type="NCBI Taxonomy" id="52259"/>
    <lineage>
        <taxon>Bacteria</taxon>
        <taxon>Bacillati</taxon>
        <taxon>Actinomycetota</taxon>
        <taxon>Actinomycetes</taxon>
        <taxon>Kitasatosporales</taxon>
        <taxon>Streptomycetaceae</taxon>
        <taxon>Streptomyces</taxon>
    </lineage>
</organism>
<dbReference type="EMBL" id="BMTL01000018">
    <property type="protein sequence ID" value="GGS01035.1"/>
    <property type="molecule type" value="Genomic_DNA"/>
</dbReference>
<evidence type="ECO:0000313" key="3">
    <source>
        <dbReference type="Proteomes" id="UP000606194"/>
    </source>
</evidence>
<comment type="caution">
    <text evidence="2">The sequence shown here is derived from an EMBL/GenBank/DDBJ whole genome shotgun (WGS) entry which is preliminary data.</text>
</comment>
<proteinExistence type="predicted"/>
<dbReference type="Proteomes" id="UP000606194">
    <property type="component" value="Unassembled WGS sequence"/>
</dbReference>
<sequence length="143" mass="15622">MTVVAPGEIVPEVAVVTVIPVVTAQGGEQSAERDGACGAACGPSEAGRRRQMTTANDTRATLRPQADGGLAAWLESKRPLTRPERHIDTMRCLLAEDDDALLLHEYDLTSDPQTVAVVRAQRRAAGQRRRRLRRLATRRRSAK</sequence>
<dbReference type="AlphaFoldDB" id="A0A918L524"/>
<name>A0A918L524_9ACTN</name>
<feature type="region of interest" description="Disordered" evidence="1">
    <location>
        <begin position="26"/>
        <end position="50"/>
    </location>
</feature>
<accession>A0A918L524</accession>
<keyword evidence="3" id="KW-1185">Reference proteome</keyword>
<reference evidence="2" key="2">
    <citation type="submission" date="2020-09" db="EMBL/GenBank/DDBJ databases">
        <authorList>
            <person name="Sun Q."/>
            <person name="Ohkuma M."/>
        </authorList>
    </citation>
    <scope>NUCLEOTIDE SEQUENCE</scope>
    <source>
        <strain evidence="2">JCM 4386</strain>
    </source>
</reference>
<reference evidence="2" key="1">
    <citation type="journal article" date="2014" name="Int. J. Syst. Evol. Microbiol.">
        <title>Complete genome sequence of Corynebacterium casei LMG S-19264T (=DSM 44701T), isolated from a smear-ripened cheese.</title>
        <authorList>
            <consortium name="US DOE Joint Genome Institute (JGI-PGF)"/>
            <person name="Walter F."/>
            <person name="Albersmeier A."/>
            <person name="Kalinowski J."/>
            <person name="Ruckert C."/>
        </authorList>
    </citation>
    <scope>NUCLEOTIDE SEQUENCE</scope>
    <source>
        <strain evidence="2">JCM 4386</strain>
    </source>
</reference>